<feature type="compositionally biased region" description="Polar residues" evidence="1">
    <location>
        <begin position="25"/>
        <end position="50"/>
    </location>
</feature>
<name>A0A914MQE1_MELIC</name>
<keyword evidence="2" id="KW-1185">Reference proteome</keyword>
<sequence>MGLVERKKVKTNFQKNFLMMGLGSKKSQFRITRPTPNLRRSNPSPKSNPY</sequence>
<feature type="region of interest" description="Disordered" evidence="1">
    <location>
        <begin position="24"/>
        <end position="50"/>
    </location>
</feature>
<dbReference type="Proteomes" id="UP000887563">
    <property type="component" value="Unplaced"/>
</dbReference>
<accession>A0A914MQE1</accession>
<organism evidence="2 3">
    <name type="scientific">Meloidogyne incognita</name>
    <name type="common">Southern root-knot nematode worm</name>
    <name type="synonym">Oxyuris incognita</name>
    <dbReference type="NCBI Taxonomy" id="6306"/>
    <lineage>
        <taxon>Eukaryota</taxon>
        <taxon>Metazoa</taxon>
        <taxon>Ecdysozoa</taxon>
        <taxon>Nematoda</taxon>
        <taxon>Chromadorea</taxon>
        <taxon>Rhabditida</taxon>
        <taxon>Tylenchina</taxon>
        <taxon>Tylenchomorpha</taxon>
        <taxon>Tylenchoidea</taxon>
        <taxon>Meloidogynidae</taxon>
        <taxon>Meloidogyninae</taxon>
        <taxon>Meloidogyne</taxon>
        <taxon>Meloidogyne incognita group</taxon>
    </lineage>
</organism>
<proteinExistence type="predicted"/>
<evidence type="ECO:0000256" key="1">
    <source>
        <dbReference type="SAM" id="MobiDB-lite"/>
    </source>
</evidence>
<dbReference type="WBParaSite" id="Minc3s02190g28768">
    <property type="protein sequence ID" value="Minc3s02190g28768"/>
    <property type="gene ID" value="Minc3s02190g28768"/>
</dbReference>
<evidence type="ECO:0000313" key="2">
    <source>
        <dbReference type="Proteomes" id="UP000887563"/>
    </source>
</evidence>
<dbReference type="AlphaFoldDB" id="A0A914MQE1"/>
<reference evidence="3" key="1">
    <citation type="submission" date="2022-11" db="UniProtKB">
        <authorList>
            <consortium name="WormBaseParasite"/>
        </authorList>
    </citation>
    <scope>IDENTIFICATION</scope>
</reference>
<protein>
    <submittedName>
        <fullName evidence="3">Uncharacterized protein</fullName>
    </submittedName>
</protein>
<evidence type="ECO:0000313" key="3">
    <source>
        <dbReference type="WBParaSite" id="Minc3s02190g28768"/>
    </source>
</evidence>